<evidence type="ECO:0000313" key="1">
    <source>
        <dbReference type="EMBL" id="EIJ33616.1"/>
    </source>
</evidence>
<evidence type="ECO:0000313" key="2">
    <source>
        <dbReference type="Proteomes" id="UP000005317"/>
    </source>
</evidence>
<dbReference type="EMBL" id="JH651384">
    <property type="protein sequence ID" value="EIJ33616.1"/>
    <property type="molecule type" value="Genomic_DNA"/>
</dbReference>
<keyword evidence="2" id="KW-1185">Reference proteome</keyword>
<name>A0A656HDT5_THINJ</name>
<gene>
    <name evidence="1" type="ORF">Thini_0991</name>
</gene>
<dbReference type="PROSITE" id="PS00549">
    <property type="entry name" value="BACTERIOFERRITIN"/>
    <property type="match status" value="1"/>
</dbReference>
<accession>A0A656HDT5</accession>
<dbReference type="AlphaFoldDB" id="A0A656HDT5"/>
<sequence>MKGKDRVIDVLKTLLAGELAGQLRLQRNVAHGLHDVPYAGYRWETVTLKLYCQPENDD</sequence>
<organism evidence="1 2">
    <name type="scientific">Thiothrix nivea (strain ATCC 35100 / DSM 5205 / JP2)</name>
    <dbReference type="NCBI Taxonomy" id="870187"/>
    <lineage>
        <taxon>Bacteria</taxon>
        <taxon>Pseudomonadati</taxon>
        <taxon>Pseudomonadota</taxon>
        <taxon>Gammaproteobacteria</taxon>
        <taxon>Thiotrichales</taxon>
        <taxon>Thiotrichaceae</taxon>
        <taxon>Thiothrix</taxon>
    </lineage>
</organism>
<dbReference type="Proteomes" id="UP000005317">
    <property type="component" value="Unassembled WGS sequence"/>
</dbReference>
<reference evidence="2" key="1">
    <citation type="journal article" date="2011" name="Stand. Genomic Sci.">
        <title>Genome sequence of the filamentous, gliding Thiothrix nivea neotype strain (JP2(T)).</title>
        <authorList>
            <person name="Lapidus A."/>
            <person name="Nolan M."/>
            <person name="Lucas S."/>
            <person name="Glavina Del Rio T."/>
            <person name="Tice H."/>
            <person name="Cheng J.F."/>
            <person name="Tapia R."/>
            <person name="Han C."/>
            <person name="Goodwin L."/>
            <person name="Pitluck S."/>
            <person name="Liolios K."/>
            <person name="Pagani I."/>
            <person name="Ivanova N."/>
            <person name="Huntemann M."/>
            <person name="Mavromatis K."/>
            <person name="Mikhailova N."/>
            <person name="Pati A."/>
            <person name="Chen A."/>
            <person name="Palaniappan K."/>
            <person name="Land M."/>
            <person name="Brambilla E.M."/>
            <person name="Rohde M."/>
            <person name="Abt B."/>
            <person name="Verbarg S."/>
            <person name="Goker M."/>
            <person name="Bristow J."/>
            <person name="Eisen J.A."/>
            <person name="Markowitz V."/>
            <person name="Hugenholtz P."/>
            <person name="Kyrpides N.C."/>
            <person name="Klenk H.P."/>
            <person name="Woyke T."/>
        </authorList>
    </citation>
    <scope>NUCLEOTIDE SEQUENCE [LARGE SCALE GENOMIC DNA]</scope>
    <source>
        <strain evidence="2">ATCC 35100 / DSM 5205 / JP2</strain>
    </source>
</reference>
<dbReference type="RefSeq" id="WP_002707567.1">
    <property type="nucleotide sequence ID" value="NZ_JH651384.1"/>
</dbReference>
<proteinExistence type="predicted"/>
<protein>
    <submittedName>
        <fullName evidence="1">Uncharacterized protein</fullName>
    </submittedName>
</protein>